<dbReference type="InterPro" id="IPR007630">
    <property type="entry name" value="RNA_pol_sigma70_r4"/>
</dbReference>
<keyword evidence="3" id="KW-0238">DNA-binding</keyword>
<gene>
    <name evidence="7" type="ORF">OCV99_13695</name>
</gene>
<dbReference type="InterPro" id="IPR007627">
    <property type="entry name" value="RNA_pol_sigma70_r2"/>
</dbReference>
<dbReference type="PANTHER" id="PTHR30603:SF47">
    <property type="entry name" value="RNA POLYMERASE SIGMA FACTOR SIGD, CHLOROPLASTIC"/>
    <property type="match status" value="1"/>
</dbReference>
<dbReference type="NCBIfam" id="TIGR02937">
    <property type="entry name" value="sigma70-ECF"/>
    <property type="match status" value="1"/>
</dbReference>
<feature type="domain" description="RNA polymerase sigma-70 region 2" evidence="5">
    <location>
        <begin position="23"/>
        <end position="86"/>
    </location>
</feature>
<sequence length="288" mass="33370">MTNEQLVIRVKAGEDTAGNMLKLWQQNKGFIAKMAKKYQGYAEMDDLMQEGYIALCEAVRQYDPEQGVTFLHYAAFWIRQAMQRYIDNCCQPVRIPVHAQDAIRKYKKAVREYRQYYGCEPPERALCAILDVDRENLHTIQENARMGQIDSLSRVIGGEEEDLTIEDTVASGEDVEDDCIRAVDLEMMQREVWLAVDQLPDRLRDTVKCRYRDGMTLEQTGQHLGVNRSYVANLERKAFRLLSTERRGAKLRRYCEEYIAASPIHHVGVESFNRTWTSEVERDALMGL</sequence>
<keyword evidence="1" id="KW-0805">Transcription regulation</keyword>
<keyword evidence="4" id="KW-0804">Transcription</keyword>
<keyword evidence="8" id="KW-1185">Reference proteome</keyword>
<reference evidence="7 8" key="1">
    <citation type="journal article" date="2021" name="ISME Commun">
        <title>Automated analysis of genomic sequences facilitates high-throughput and comprehensive description of bacteria.</title>
        <authorList>
            <person name="Hitch T.C.A."/>
        </authorList>
    </citation>
    <scope>NUCLEOTIDE SEQUENCE [LARGE SCALE GENOMIC DNA]</scope>
    <source>
        <strain evidence="7 8">Sanger_03</strain>
    </source>
</reference>
<organism evidence="7 8">
    <name type="scientific">Dorea acetigenes</name>
    <dbReference type="NCBI Taxonomy" id="2981787"/>
    <lineage>
        <taxon>Bacteria</taxon>
        <taxon>Bacillati</taxon>
        <taxon>Bacillota</taxon>
        <taxon>Clostridia</taxon>
        <taxon>Lachnospirales</taxon>
        <taxon>Lachnospiraceae</taxon>
        <taxon>Dorea</taxon>
    </lineage>
</organism>
<name>A0ABT2RQ79_9FIRM</name>
<dbReference type="InterPro" id="IPR000943">
    <property type="entry name" value="RNA_pol_sigma70"/>
</dbReference>
<proteinExistence type="predicted"/>
<evidence type="ECO:0000256" key="2">
    <source>
        <dbReference type="ARBA" id="ARBA00023082"/>
    </source>
</evidence>
<dbReference type="InterPro" id="IPR013324">
    <property type="entry name" value="RNA_pol_sigma_r3/r4-like"/>
</dbReference>
<dbReference type="Gene3D" id="1.20.120.1810">
    <property type="match status" value="1"/>
</dbReference>
<dbReference type="Pfam" id="PF04545">
    <property type="entry name" value="Sigma70_r4"/>
    <property type="match status" value="1"/>
</dbReference>
<dbReference type="CDD" id="cd06171">
    <property type="entry name" value="Sigma70_r4"/>
    <property type="match status" value="1"/>
</dbReference>
<comment type="caution">
    <text evidence="7">The sequence shown here is derived from an EMBL/GenBank/DDBJ whole genome shotgun (WGS) entry which is preliminary data.</text>
</comment>
<evidence type="ECO:0000313" key="7">
    <source>
        <dbReference type="EMBL" id="MCU6687570.1"/>
    </source>
</evidence>
<dbReference type="PANTHER" id="PTHR30603">
    <property type="entry name" value="RNA POLYMERASE SIGMA FACTOR RPO"/>
    <property type="match status" value="1"/>
</dbReference>
<dbReference type="Proteomes" id="UP001652431">
    <property type="component" value="Unassembled WGS sequence"/>
</dbReference>
<dbReference type="Pfam" id="PF04542">
    <property type="entry name" value="Sigma70_r2"/>
    <property type="match status" value="1"/>
</dbReference>
<dbReference type="RefSeq" id="WP_158371310.1">
    <property type="nucleotide sequence ID" value="NZ_JAOQJU010000022.1"/>
</dbReference>
<accession>A0ABT2RQ79</accession>
<dbReference type="PRINTS" id="PR00046">
    <property type="entry name" value="SIGMA70FCT"/>
</dbReference>
<dbReference type="InterPro" id="IPR014284">
    <property type="entry name" value="RNA_pol_sigma-70_dom"/>
</dbReference>
<dbReference type="InterPro" id="IPR013325">
    <property type="entry name" value="RNA_pol_sigma_r2"/>
</dbReference>
<evidence type="ECO:0000259" key="5">
    <source>
        <dbReference type="Pfam" id="PF04542"/>
    </source>
</evidence>
<feature type="domain" description="RNA polymerase sigma-70 region 4" evidence="6">
    <location>
        <begin position="195"/>
        <end position="242"/>
    </location>
</feature>
<dbReference type="SUPFAM" id="SSF88659">
    <property type="entry name" value="Sigma3 and sigma4 domains of RNA polymerase sigma factors"/>
    <property type="match status" value="2"/>
</dbReference>
<evidence type="ECO:0000313" key="8">
    <source>
        <dbReference type="Proteomes" id="UP001652431"/>
    </source>
</evidence>
<evidence type="ECO:0000256" key="3">
    <source>
        <dbReference type="ARBA" id="ARBA00023125"/>
    </source>
</evidence>
<evidence type="ECO:0000256" key="1">
    <source>
        <dbReference type="ARBA" id="ARBA00023015"/>
    </source>
</evidence>
<protein>
    <submittedName>
        <fullName evidence="7">Sigma-70 family RNA polymerase sigma factor</fullName>
    </submittedName>
</protein>
<evidence type="ECO:0000256" key="4">
    <source>
        <dbReference type="ARBA" id="ARBA00023163"/>
    </source>
</evidence>
<keyword evidence="2" id="KW-0731">Sigma factor</keyword>
<dbReference type="InterPro" id="IPR050239">
    <property type="entry name" value="Sigma-70_RNA_pol_init_factors"/>
</dbReference>
<dbReference type="SUPFAM" id="SSF88946">
    <property type="entry name" value="Sigma2 domain of RNA polymerase sigma factors"/>
    <property type="match status" value="1"/>
</dbReference>
<evidence type="ECO:0000259" key="6">
    <source>
        <dbReference type="Pfam" id="PF04545"/>
    </source>
</evidence>
<dbReference type="Gene3D" id="1.20.140.160">
    <property type="match status" value="1"/>
</dbReference>
<dbReference type="EMBL" id="JAOQJU010000022">
    <property type="protein sequence ID" value="MCU6687570.1"/>
    <property type="molecule type" value="Genomic_DNA"/>
</dbReference>